<dbReference type="Proteomes" id="UP001294570">
    <property type="component" value="Unassembled WGS sequence"/>
</dbReference>
<reference evidence="1 2" key="1">
    <citation type="submission" date="2023-12" db="EMBL/GenBank/DDBJ databases">
        <title>Denitrificimonas halotolerans sp. nov.,a novel species isolated from landfill leachate.</title>
        <authorList>
            <person name="Wang S."/>
        </authorList>
    </citation>
    <scope>NUCLEOTIDE SEQUENCE [LARGE SCALE GENOMIC DNA]</scope>
    <source>
        <strain evidence="1 2">JX-1</strain>
    </source>
</reference>
<accession>A0ABU5GUE9</accession>
<dbReference type="RefSeq" id="WP_321554576.1">
    <property type="nucleotide sequence ID" value="NZ_JAXIVU010000040.1"/>
</dbReference>
<comment type="caution">
    <text evidence="1">The sequence shown here is derived from an EMBL/GenBank/DDBJ whole genome shotgun (WGS) entry which is preliminary data.</text>
</comment>
<organism evidence="1 2">
    <name type="scientific">Denitrificimonas halotolerans</name>
    <dbReference type="NCBI Taxonomy" id="3098930"/>
    <lineage>
        <taxon>Bacteria</taxon>
        <taxon>Pseudomonadati</taxon>
        <taxon>Pseudomonadota</taxon>
        <taxon>Gammaproteobacteria</taxon>
        <taxon>Pseudomonadales</taxon>
        <taxon>Pseudomonadaceae</taxon>
        <taxon>Denitrificimonas</taxon>
    </lineage>
</organism>
<name>A0ABU5GUE9_9GAMM</name>
<evidence type="ECO:0000313" key="1">
    <source>
        <dbReference type="EMBL" id="MDY7220499.1"/>
    </source>
</evidence>
<proteinExistence type="predicted"/>
<sequence>MSQRSIKERGVFLSTYDVQTYTNDAGKDLGCTVQRIAVEHTKRRKQSVLDAVKKQCWTIN</sequence>
<protein>
    <submittedName>
        <fullName evidence="1">Uncharacterized protein</fullName>
    </submittedName>
</protein>
<keyword evidence="2" id="KW-1185">Reference proteome</keyword>
<gene>
    <name evidence="1" type="ORF">TOI97_13150</name>
</gene>
<evidence type="ECO:0000313" key="2">
    <source>
        <dbReference type="Proteomes" id="UP001294570"/>
    </source>
</evidence>
<dbReference type="EMBL" id="JAXIVU010000040">
    <property type="protein sequence ID" value="MDY7220499.1"/>
    <property type="molecule type" value="Genomic_DNA"/>
</dbReference>